<feature type="compositionally biased region" description="Low complexity" evidence="3">
    <location>
        <begin position="1"/>
        <end position="21"/>
    </location>
</feature>
<feature type="repeat" description="PPR" evidence="2">
    <location>
        <begin position="248"/>
        <end position="282"/>
    </location>
</feature>
<evidence type="ECO:0000256" key="1">
    <source>
        <dbReference type="ARBA" id="ARBA00022737"/>
    </source>
</evidence>
<evidence type="ECO:0000313" key="6">
    <source>
        <dbReference type="Proteomes" id="UP000626109"/>
    </source>
</evidence>
<dbReference type="PANTHER" id="PTHR47942">
    <property type="entry name" value="TETRATRICOPEPTIDE REPEAT (TPR)-LIKE SUPERFAMILY PROTEIN-RELATED"/>
    <property type="match status" value="1"/>
</dbReference>
<gene>
    <name evidence="5" type="ORF">PGLA2088_LOCUS41426</name>
</gene>
<protein>
    <recommendedName>
        <fullName evidence="4">Methyltransferase small domain-containing protein</fullName>
    </recommendedName>
</protein>
<dbReference type="Gene3D" id="1.25.40.10">
    <property type="entry name" value="Tetratricopeptide repeat domain"/>
    <property type="match status" value="5"/>
</dbReference>
<feature type="repeat" description="PPR" evidence="2">
    <location>
        <begin position="494"/>
        <end position="528"/>
    </location>
</feature>
<feature type="non-terminal residue" evidence="5">
    <location>
        <position position="1091"/>
    </location>
</feature>
<dbReference type="Gene3D" id="3.40.50.150">
    <property type="entry name" value="Vaccinia Virus protein VP39"/>
    <property type="match status" value="1"/>
</dbReference>
<keyword evidence="1" id="KW-0677">Repeat</keyword>
<dbReference type="InterPro" id="IPR029063">
    <property type="entry name" value="SAM-dependent_MTases_sf"/>
</dbReference>
<dbReference type="InterPro" id="IPR002885">
    <property type="entry name" value="PPR_rpt"/>
</dbReference>
<evidence type="ECO:0000256" key="2">
    <source>
        <dbReference type="PROSITE-ProRule" id="PRU00708"/>
    </source>
</evidence>
<dbReference type="EMBL" id="CAJNNW010033833">
    <property type="protein sequence ID" value="CAE8720606.1"/>
    <property type="molecule type" value="Genomic_DNA"/>
</dbReference>
<dbReference type="InterPro" id="IPR007848">
    <property type="entry name" value="Small_mtfrase_dom"/>
</dbReference>
<feature type="repeat" description="PPR" evidence="2">
    <location>
        <begin position="169"/>
        <end position="203"/>
    </location>
</feature>
<feature type="repeat" description="PPR" evidence="2">
    <location>
        <begin position="99"/>
        <end position="133"/>
    </location>
</feature>
<dbReference type="Proteomes" id="UP000626109">
    <property type="component" value="Unassembled WGS sequence"/>
</dbReference>
<feature type="repeat" description="PPR" evidence="2">
    <location>
        <begin position="318"/>
        <end position="352"/>
    </location>
</feature>
<feature type="repeat" description="PPR" evidence="2">
    <location>
        <begin position="458"/>
        <end position="493"/>
    </location>
</feature>
<comment type="caution">
    <text evidence="5">The sequence shown here is derived from an EMBL/GenBank/DDBJ whole genome shotgun (WGS) entry which is preliminary data.</text>
</comment>
<feature type="repeat" description="PPR" evidence="2">
    <location>
        <begin position="388"/>
        <end position="422"/>
    </location>
</feature>
<evidence type="ECO:0000256" key="3">
    <source>
        <dbReference type="SAM" id="MobiDB-lite"/>
    </source>
</evidence>
<dbReference type="NCBIfam" id="TIGR00756">
    <property type="entry name" value="PPR"/>
    <property type="match status" value="6"/>
</dbReference>
<dbReference type="Pfam" id="PF13812">
    <property type="entry name" value="PPR_3"/>
    <property type="match status" value="4"/>
</dbReference>
<feature type="repeat" description="PPR" evidence="2">
    <location>
        <begin position="64"/>
        <end position="98"/>
    </location>
</feature>
<dbReference type="InterPro" id="IPR011990">
    <property type="entry name" value="TPR-like_helical_dom_sf"/>
</dbReference>
<feature type="domain" description="Methyltransferase small" evidence="4">
    <location>
        <begin position="904"/>
        <end position="1053"/>
    </location>
</feature>
<accession>A0A813L4U0</accession>
<proteinExistence type="predicted"/>
<dbReference type="InterPro" id="IPR051222">
    <property type="entry name" value="PPR/CCM1_RNA-binding"/>
</dbReference>
<evidence type="ECO:0000259" key="4">
    <source>
        <dbReference type="Pfam" id="PF05175"/>
    </source>
</evidence>
<reference evidence="5" key="1">
    <citation type="submission" date="2021-02" db="EMBL/GenBank/DDBJ databases">
        <authorList>
            <person name="Dougan E. K."/>
            <person name="Rhodes N."/>
            <person name="Thang M."/>
            <person name="Chan C."/>
        </authorList>
    </citation>
    <scope>NUCLEOTIDE SEQUENCE</scope>
</reference>
<dbReference type="Pfam" id="PF13041">
    <property type="entry name" value="PPR_2"/>
    <property type="match status" value="1"/>
</dbReference>
<name>A0A813L4U0_POLGL</name>
<dbReference type="AlphaFoldDB" id="A0A813L4U0"/>
<feature type="repeat" description="PPR" evidence="2">
    <location>
        <begin position="134"/>
        <end position="168"/>
    </location>
</feature>
<dbReference type="PANTHER" id="PTHR47942:SF63">
    <property type="entry name" value="PENTATRICOPEPTIDE REPEAT-CONTAINING PROTEIN"/>
    <property type="match status" value="1"/>
</dbReference>
<dbReference type="PROSITE" id="PS51375">
    <property type="entry name" value="PPR"/>
    <property type="match status" value="10"/>
</dbReference>
<dbReference type="SUPFAM" id="SSF53335">
    <property type="entry name" value="S-adenosyl-L-methionine-dependent methyltransferases"/>
    <property type="match status" value="1"/>
</dbReference>
<evidence type="ECO:0000313" key="5">
    <source>
        <dbReference type="EMBL" id="CAE8720606.1"/>
    </source>
</evidence>
<organism evidence="5 6">
    <name type="scientific">Polarella glacialis</name>
    <name type="common">Dinoflagellate</name>
    <dbReference type="NCBI Taxonomy" id="89957"/>
    <lineage>
        <taxon>Eukaryota</taxon>
        <taxon>Sar</taxon>
        <taxon>Alveolata</taxon>
        <taxon>Dinophyceae</taxon>
        <taxon>Suessiales</taxon>
        <taxon>Suessiaceae</taxon>
        <taxon>Polarella</taxon>
    </lineage>
</organism>
<feature type="repeat" description="PPR" evidence="2">
    <location>
        <begin position="353"/>
        <end position="387"/>
    </location>
</feature>
<dbReference type="Pfam" id="PF05175">
    <property type="entry name" value="MTS"/>
    <property type="match status" value="1"/>
</dbReference>
<dbReference type="GO" id="GO:0008168">
    <property type="term" value="F:methyltransferase activity"/>
    <property type="evidence" value="ECO:0007669"/>
    <property type="project" value="InterPro"/>
</dbReference>
<feature type="region of interest" description="Disordered" evidence="3">
    <location>
        <begin position="1"/>
        <end position="25"/>
    </location>
</feature>
<sequence>MVAAAIALRSSSSRESGPPGAVGRVEPGGFKPAVTAILAFGARGQWSQALEFLDSLLAQGAKLSPSLCRAAISVCSKAKRWERAMQLLSSALSRGLEPNLATWNAAISSCERSGRWEWALQLLRDGGKARVTPDVVSYTAVISACGKRGLWEWALHLLFAVSQQCLQPDVVTYSAAISACEKGGQWECALQLLSDVRGRRCQPDVILFNAAISACEKGGQWTWALHLLADLKGPDSTGVPSRAALQPNIITYNAAISACSKGRQWEWALYLLCDAARMDLQPDVITHNAAISAFDRDDRWVWALHRLSDMQMRGPAPDVITYSTAISACGNCQQWQWALQLSASLRTAGLAPNSITCNALISACGKGGQWELALQLLDDMQRTGPVPSIVSYNAAITACEQGGLWQLVLQLLGQAERRGLAPDAITTSAAISTFETAERWEWAIELMRRMGARRVQLDVIAHNAAVSACGKAGQWEQALGLRSDLEEKSGLEPDMITYNAAIMACKRSARWAEALQLLQSMQLRKLTPDLVLYSATLSTCELAGEVAQAVSLCRSVVPTLLQADQPTQVFHGLVMLARLENLMLDIRKEEAPEAPRAPETEFFDGSLLASSFGLHADVTEILQRILPQLSASELGVLMWALARLGTELPPPFLRRLEERILALEGDFTWQVLGQMDYGLNAFRAAGVDQDLDHDDSRDSVARWLLEEGRQAISSACAASAVRNSAPAVLLLSLDSAAGGPGCSGDEGAVLVVDDNDIANGLEMRGCRVRAWRRMSVQQQAGTAAPPTAAVWPCTGGAVVRLSGVQSQHGGAPLRMALAGAAALLRCGTPIWICGLEEEGIQEAPLALQGLFVDVVEVARSNGARVLRACRSSVVPGELSNFEHQVCLPLSTVGLVDVRGWVVWPGLFAGGGLDIMTTFMLRHLLKTSISPDSSVLDFCCGSGCIARALLAWQPSARLHLSDADALAIDAARRNVGVPASHCHLGDGWHAVPEGLMFDMIVSNPPVHSRTQDDFSVLDELISGAVHRLRGAESCLWIVAQVYVPVRALLRKHGFRVESTSDGRFVLWRAQLDNSTSPNAVAASVHIGRRAEG</sequence>